<feature type="transmembrane region" description="Helical" evidence="9">
    <location>
        <begin position="269"/>
        <end position="286"/>
    </location>
</feature>
<feature type="domain" description="Cation efflux protein transmembrane" evidence="10">
    <location>
        <begin position="106"/>
        <end position="294"/>
    </location>
</feature>
<dbReference type="Pfam" id="PF01545">
    <property type="entry name" value="Cation_efflux"/>
    <property type="match status" value="2"/>
</dbReference>
<dbReference type="InterPro" id="IPR058533">
    <property type="entry name" value="Cation_efflux_TM"/>
</dbReference>
<keyword evidence="4 9" id="KW-0812">Transmembrane</keyword>
<dbReference type="NCBIfam" id="TIGR01297">
    <property type="entry name" value="CDF"/>
    <property type="match status" value="1"/>
</dbReference>
<feature type="compositionally biased region" description="Polar residues" evidence="8">
    <location>
        <begin position="455"/>
        <end position="472"/>
    </location>
</feature>
<organism evidence="12 13">
    <name type="scientific">Polistes dominula</name>
    <name type="common">European paper wasp</name>
    <name type="synonym">Vespa dominula</name>
    <dbReference type="NCBI Taxonomy" id="743375"/>
    <lineage>
        <taxon>Eukaryota</taxon>
        <taxon>Metazoa</taxon>
        <taxon>Ecdysozoa</taxon>
        <taxon>Arthropoda</taxon>
        <taxon>Hexapoda</taxon>
        <taxon>Insecta</taxon>
        <taxon>Pterygota</taxon>
        <taxon>Neoptera</taxon>
        <taxon>Endopterygota</taxon>
        <taxon>Hymenoptera</taxon>
        <taxon>Apocrita</taxon>
        <taxon>Aculeata</taxon>
        <taxon>Vespoidea</taxon>
        <taxon>Vespidae</taxon>
        <taxon>Polistinae</taxon>
        <taxon>Polistini</taxon>
        <taxon>Polistes</taxon>
    </lineage>
</organism>
<comment type="similarity">
    <text evidence="2">Belongs to the cation diffusion facilitator (CDF) transporter (TC 2.A.4) family. SLC30A subfamily.</text>
</comment>
<feature type="transmembrane region" description="Helical" evidence="9">
    <location>
        <begin position="45"/>
        <end position="65"/>
    </location>
</feature>
<feature type="domain" description="Cation efflux protein cytoplasmic" evidence="11">
    <location>
        <begin position="300"/>
        <end position="342"/>
    </location>
</feature>
<reference evidence="13" key="1">
    <citation type="submission" date="2025-08" db="UniProtKB">
        <authorList>
            <consortium name="RefSeq"/>
        </authorList>
    </citation>
    <scope>IDENTIFICATION</scope>
    <source>
        <tissue evidence="13">Whole body</tissue>
    </source>
</reference>
<keyword evidence="5" id="KW-0862">Zinc</keyword>
<accession>A0ABM1IBC2</accession>
<evidence type="ECO:0000259" key="11">
    <source>
        <dbReference type="Pfam" id="PF16916"/>
    </source>
</evidence>
<name>A0ABM1IBC2_POLDO</name>
<evidence type="ECO:0000313" key="12">
    <source>
        <dbReference type="Proteomes" id="UP000694924"/>
    </source>
</evidence>
<evidence type="ECO:0000256" key="2">
    <source>
        <dbReference type="ARBA" id="ARBA00008873"/>
    </source>
</evidence>
<feature type="region of interest" description="Disordered" evidence="8">
    <location>
        <begin position="448"/>
        <end position="488"/>
    </location>
</feature>
<gene>
    <name evidence="13" type="primary">LOC107066948</name>
</gene>
<dbReference type="PANTHER" id="PTHR45820:SF9">
    <property type="entry name" value="FI23527P1"/>
    <property type="match status" value="1"/>
</dbReference>
<protein>
    <submittedName>
        <fullName evidence="13">Zinc transporter 1</fullName>
    </submittedName>
</protein>
<feature type="domain" description="Cation efflux protein transmembrane" evidence="10">
    <location>
        <begin position="16"/>
        <end position="68"/>
    </location>
</feature>
<dbReference type="InterPro" id="IPR027470">
    <property type="entry name" value="Cation_efflux_CTD"/>
</dbReference>
<evidence type="ECO:0000256" key="6">
    <source>
        <dbReference type="ARBA" id="ARBA00022989"/>
    </source>
</evidence>
<evidence type="ECO:0000256" key="3">
    <source>
        <dbReference type="ARBA" id="ARBA00022448"/>
    </source>
</evidence>
<evidence type="ECO:0000256" key="1">
    <source>
        <dbReference type="ARBA" id="ARBA00004141"/>
    </source>
</evidence>
<comment type="subcellular location">
    <subcellularLocation>
        <location evidence="1">Membrane</location>
        <topology evidence="1">Multi-pass membrane protein</topology>
    </subcellularLocation>
</comment>
<dbReference type="Gene3D" id="1.20.1510.10">
    <property type="entry name" value="Cation efflux protein transmembrane domain"/>
    <property type="match status" value="2"/>
</dbReference>
<dbReference type="PANTHER" id="PTHR45820">
    <property type="entry name" value="FI23527P1"/>
    <property type="match status" value="1"/>
</dbReference>
<evidence type="ECO:0000313" key="13">
    <source>
        <dbReference type="RefSeq" id="XP_015177509.1"/>
    </source>
</evidence>
<dbReference type="GeneID" id="107066948"/>
<feature type="transmembrane region" description="Helical" evidence="9">
    <location>
        <begin position="238"/>
        <end position="257"/>
    </location>
</feature>
<keyword evidence="12" id="KW-1185">Reference proteome</keyword>
<evidence type="ECO:0000256" key="4">
    <source>
        <dbReference type="ARBA" id="ARBA00022692"/>
    </source>
</evidence>
<feature type="transmembrane region" description="Helical" evidence="9">
    <location>
        <begin position="121"/>
        <end position="149"/>
    </location>
</feature>
<dbReference type="Pfam" id="PF16916">
    <property type="entry name" value="ZT_dimer"/>
    <property type="match status" value="1"/>
</dbReference>
<evidence type="ECO:0000256" key="9">
    <source>
        <dbReference type="SAM" id="Phobius"/>
    </source>
</evidence>
<dbReference type="InterPro" id="IPR002524">
    <property type="entry name" value="Cation_efflux"/>
</dbReference>
<proteinExistence type="inferred from homology"/>
<dbReference type="Proteomes" id="UP000694924">
    <property type="component" value="Unplaced"/>
</dbReference>
<feature type="transmembrane region" description="Helical" evidence="9">
    <location>
        <begin position="12"/>
        <end position="33"/>
    </location>
</feature>
<sequence length="510" mass="57620">MPVKEWFRKLQPVQLYLVVFFTVAFFIIEMVASHVTHSLTLLLNAYHMLCNIIAMVGCLVSIKYAPRERYRNVYHSRSSSLRNSMICLDGQEHSSNNSLSSKTKQSRSDRRMRNSFGWVRIDILTMLICCILLASFCFCLVVEALQTLVHIDHLDEMHHPVAVFCIGAAGILLNFFCYIIIGGFTFNQGILLHVTNNGDVIFRRNVKLQPEVEGEQQLAEQTRRSPLAVPKIQGLRRICRDVLGCLFVMIVSTLVYFTDSGVAKYLDPVFAIISSISLLVLSYPYIKESTMILLQTIPNHININSLKKDLLEAFPGIVDVHDFHVWQLTPQKIISTVHIIFLNPMVFAHIIDQITVFFIQRGITQVTIQPEFHKITTNADKADCLIRCHGELCSLSQCCTREKLEEKSISKESLKDITVVVNKLEKDVANDDVTPVIDLKKCEMSDGEIPKLVPPTTSGPNDRELCQSNNDEVQNKEDNINDKSSYSISVDVNDQKLAAANNDSSHDTVS</sequence>
<keyword evidence="6 9" id="KW-1133">Transmembrane helix</keyword>
<evidence type="ECO:0000259" key="10">
    <source>
        <dbReference type="Pfam" id="PF01545"/>
    </source>
</evidence>
<keyword evidence="7 9" id="KW-0472">Membrane</keyword>
<keyword evidence="3" id="KW-0813">Transport</keyword>
<dbReference type="SUPFAM" id="SSF161111">
    <property type="entry name" value="Cation efflux protein transmembrane domain-like"/>
    <property type="match status" value="2"/>
</dbReference>
<evidence type="ECO:0000256" key="8">
    <source>
        <dbReference type="SAM" id="MobiDB-lite"/>
    </source>
</evidence>
<feature type="transmembrane region" description="Helical" evidence="9">
    <location>
        <begin position="161"/>
        <end position="181"/>
    </location>
</feature>
<evidence type="ECO:0000256" key="5">
    <source>
        <dbReference type="ARBA" id="ARBA00022833"/>
    </source>
</evidence>
<dbReference type="InterPro" id="IPR027469">
    <property type="entry name" value="Cation_efflux_TMD_sf"/>
</dbReference>
<dbReference type="RefSeq" id="XP_015177509.1">
    <property type="nucleotide sequence ID" value="XM_015322023.1"/>
</dbReference>
<evidence type="ECO:0000256" key="7">
    <source>
        <dbReference type="ARBA" id="ARBA00023136"/>
    </source>
</evidence>